<feature type="transmembrane region" description="Helical" evidence="6">
    <location>
        <begin position="183"/>
        <end position="205"/>
    </location>
</feature>
<dbReference type="PANTHER" id="PTHR30086">
    <property type="entry name" value="ARGININE EXPORTER PROTEIN ARGO"/>
    <property type="match status" value="1"/>
</dbReference>
<evidence type="ECO:0000313" key="7">
    <source>
        <dbReference type="EMBL" id="BCI51025.1"/>
    </source>
</evidence>
<keyword evidence="5 6" id="KW-0472">Membrane</keyword>
<evidence type="ECO:0000256" key="5">
    <source>
        <dbReference type="ARBA" id="ARBA00023136"/>
    </source>
</evidence>
<feature type="transmembrane region" description="Helical" evidence="6">
    <location>
        <begin position="151"/>
        <end position="171"/>
    </location>
</feature>
<feature type="transmembrane region" description="Helical" evidence="6">
    <location>
        <begin position="12"/>
        <end position="34"/>
    </location>
</feature>
<comment type="subcellular location">
    <subcellularLocation>
        <location evidence="1">Cell membrane</location>
        <topology evidence="1">Multi-pass membrane protein</topology>
    </subcellularLocation>
</comment>
<accession>A0A6S6NYC2</accession>
<reference evidence="7 8" key="1">
    <citation type="submission" date="2020-07" db="EMBL/GenBank/DDBJ databases">
        <title>Complete genome sequence of Mycolicibacterium litorale like strain isolated from cardiac implantable electronic device infection.</title>
        <authorList>
            <person name="Fukano H."/>
            <person name="Miyama H."/>
            <person name="Hoshino Y."/>
        </authorList>
    </citation>
    <scope>NUCLEOTIDE SEQUENCE [LARGE SCALE GENOMIC DNA]</scope>
    <source>
        <strain evidence="7 8">NIIDNTM18</strain>
    </source>
</reference>
<keyword evidence="3 6" id="KW-0812">Transmembrane</keyword>
<proteinExistence type="predicted"/>
<name>A0A6S6NYC2_9MYCO</name>
<dbReference type="AlphaFoldDB" id="A0A6S6NYC2"/>
<dbReference type="InterPro" id="IPR001123">
    <property type="entry name" value="LeuE-type"/>
</dbReference>
<dbReference type="EMBL" id="AP023287">
    <property type="protein sequence ID" value="BCI51025.1"/>
    <property type="molecule type" value="Genomic_DNA"/>
</dbReference>
<feature type="transmembrane region" description="Helical" evidence="6">
    <location>
        <begin position="46"/>
        <end position="69"/>
    </location>
</feature>
<keyword evidence="2" id="KW-1003">Cell membrane</keyword>
<evidence type="ECO:0000256" key="2">
    <source>
        <dbReference type="ARBA" id="ARBA00022475"/>
    </source>
</evidence>
<dbReference type="GO" id="GO:0005886">
    <property type="term" value="C:plasma membrane"/>
    <property type="evidence" value="ECO:0007669"/>
    <property type="project" value="UniProtKB-SubCell"/>
</dbReference>
<keyword evidence="4 6" id="KW-1133">Transmembrane helix</keyword>
<gene>
    <name evidence="7" type="ORF">NIIDNTM18_03030</name>
</gene>
<dbReference type="PANTHER" id="PTHR30086:SF20">
    <property type="entry name" value="ARGININE EXPORTER PROTEIN ARGO-RELATED"/>
    <property type="match status" value="1"/>
</dbReference>
<dbReference type="GO" id="GO:0015171">
    <property type="term" value="F:amino acid transmembrane transporter activity"/>
    <property type="evidence" value="ECO:0007669"/>
    <property type="project" value="TreeGrafter"/>
</dbReference>
<organism evidence="7 8">
    <name type="scientific">Mycolicibacterium litorale</name>
    <dbReference type="NCBI Taxonomy" id="758802"/>
    <lineage>
        <taxon>Bacteria</taxon>
        <taxon>Bacillati</taxon>
        <taxon>Actinomycetota</taxon>
        <taxon>Actinomycetes</taxon>
        <taxon>Mycobacteriales</taxon>
        <taxon>Mycobacteriaceae</taxon>
        <taxon>Mycolicibacterium</taxon>
    </lineage>
</organism>
<evidence type="ECO:0000313" key="8">
    <source>
        <dbReference type="Proteomes" id="UP000515734"/>
    </source>
</evidence>
<evidence type="ECO:0000256" key="4">
    <source>
        <dbReference type="ARBA" id="ARBA00022989"/>
    </source>
</evidence>
<sequence length="206" mass="21204">MVRSVDAVASPVVFGFLSSLTLIAAIGAQNAFVLRQGIRGEHVAAVVALCTASDIVLIGAGIAGFGALVTSHPGALDVARFGGAAFLIGYGLLAARRAVRPAALTPSQEGPARLLGVLLTCAALTWLNPHVYLDTVVLLGALANEHRDQRWLFGVGAVTASAVWFTCLGFGARQLAGWFSSALTWRILDALIAVTMVALGVTVALG</sequence>
<evidence type="ECO:0000256" key="6">
    <source>
        <dbReference type="SAM" id="Phobius"/>
    </source>
</evidence>
<dbReference type="Pfam" id="PF01810">
    <property type="entry name" value="LysE"/>
    <property type="match status" value="1"/>
</dbReference>
<protein>
    <submittedName>
        <fullName evidence="7">Amino acid transporter</fullName>
    </submittedName>
</protein>
<feature type="transmembrane region" description="Helical" evidence="6">
    <location>
        <begin position="81"/>
        <end position="99"/>
    </location>
</feature>
<evidence type="ECO:0000256" key="3">
    <source>
        <dbReference type="ARBA" id="ARBA00022692"/>
    </source>
</evidence>
<evidence type="ECO:0000256" key="1">
    <source>
        <dbReference type="ARBA" id="ARBA00004651"/>
    </source>
</evidence>
<dbReference type="Proteomes" id="UP000515734">
    <property type="component" value="Chromosome"/>
</dbReference>